<dbReference type="GO" id="GO:0140410">
    <property type="term" value="F:monoatomic cation:bicarbonate symporter activity"/>
    <property type="evidence" value="ECO:0007669"/>
    <property type="project" value="TreeGrafter"/>
</dbReference>
<feature type="chain" id="PRO_5029572146" evidence="7">
    <location>
        <begin position="33"/>
        <end position="111"/>
    </location>
</feature>
<dbReference type="AlphaFoldDB" id="A0A7L0EUP2"/>
<keyword evidence="4 6" id="KW-1133">Transmembrane helix</keyword>
<evidence type="ECO:0000256" key="6">
    <source>
        <dbReference type="SAM" id="Phobius"/>
    </source>
</evidence>
<evidence type="ECO:0000256" key="5">
    <source>
        <dbReference type="ARBA" id="ARBA00023136"/>
    </source>
</evidence>
<dbReference type="EMBL" id="VXAG01003465">
    <property type="protein sequence ID" value="NXJ86753.1"/>
    <property type="molecule type" value="Genomic_DNA"/>
</dbReference>
<dbReference type="GO" id="GO:0005886">
    <property type="term" value="C:plasma membrane"/>
    <property type="evidence" value="ECO:0007669"/>
    <property type="project" value="TreeGrafter"/>
</dbReference>
<feature type="signal peptide" evidence="7">
    <location>
        <begin position="1"/>
        <end position="32"/>
    </location>
</feature>
<evidence type="ECO:0000313" key="9">
    <source>
        <dbReference type="Proteomes" id="UP000550660"/>
    </source>
</evidence>
<keyword evidence="3 6" id="KW-0812">Transmembrane</keyword>
<dbReference type="PANTHER" id="PTHR12191">
    <property type="entry name" value="SOLUTE CARRIER FAMILY 39"/>
    <property type="match status" value="1"/>
</dbReference>
<evidence type="ECO:0000256" key="4">
    <source>
        <dbReference type="ARBA" id="ARBA00022989"/>
    </source>
</evidence>
<feature type="non-terminal residue" evidence="8">
    <location>
        <position position="1"/>
    </location>
</feature>
<evidence type="ECO:0000256" key="2">
    <source>
        <dbReference type="ARBA" id="ARBA00006939"/>
    </source>
</evidence>
<feature type="transmembrane region" description="Helical" evidence="6">
    <location>
        <begin position="81"/>
        <end position="101"/>
    </location>
</feature>
<evidence type="ECO:0000256" key="3">
    <source>
        <dbReference type="ARBA" id="ARBA00022692"/>
    </source>
</evidence>
<dbReference type="GO" id="GO:0030003">
    <property type="term" value="P:intracellular monoatomic cation homeostasis"/>
    <property type="evidence" value="ECO:0007669"/>
    <property type="project" value="TreeGrafter"/>
</dbReference>
<reference evidence="8 9" key="1">
    <citation type="submission" date="2019-09" db="EMBL/GenBank/DDBJ databases">
        <title>Bird 10,000 Genomes (B10K) Project - Family phase.</title>
        <authorList>
            <person name="Zhang G."/>
        </authorList>
    </citation>
    <scope>NUCLEOTIDE SEQUENCE [LARGE SCALE GENOMIC DNA]</scope>
    <source>
        <strain evidence="8">B10K-DU-007-40</strain>
        <tissue evidence="8">Mixed tissue sample</tissue>
    </source>
</reference>
<dbReference type="PANTHER" id="PTHR12191:SF17">
    <property type="entry name" value="ZINC TRANSPORTER ZIP5"/>
    <property type="match status" value="1"/>
</dbReference>
<comment type="caution">
    <text evidence="8">The sequence shown here is derived from an EMBL/GenBank/DDBJ whole genome shotgun (WGS) entry which is preliminary data.</text>
</comment>
<protein>
    <submittedName>
        <fullName evidence="8">S39AA protein</fullName>
    </submittedName>
</protein>
<evidence type="ECO:0000256" key="7">
    <source>
        <dbReference type="SAM" id="SignalP"/>
    </source>
</evidence>
<feature type="non-terminal residue" evidence="8">
    <location>
        <position position="111"/>
    </location>
</feature>
<dbReference type="InterPro" id="IPR050799">
    <property type="entry name" value="ZIP_Transporter"/>
</dbReference>
<accession>A0A7L0EUP2</accession>
<keyword evidence="9" id="KW-1185">Reference proteome</keyword>
<keyword evidence="5 6" id="KW-0472">Membrane</keyword>
<organism evidence="8 9">
    <name type="scientific">Trogon melanurus</name>
    <name type="common">Black-tailed trogon</name>
    <dbReference type="NCBI Taxonomy" id="56311"/>
    <lineage>
        <taxon>Eukaryota</taxon>
        <taxon>Metazoa</taxon>
        <taxon>Chordata</taxon>
        <taxon>Craniata</taxon>
        <taxon>Vertebrata</taxon>
        <taxon>Euteleostomi</taxon>
        <taxon>Archelosauria</taxon>
        <taxon>Archosauria</taxon>
        <taxon>Dinosauria</taxon>
        <taxon>Saurischia</taxon>
        <taxon>Theropoda</taxon>
        <taxon>Coelurosauria</taxon>
        <taxon>Aves</taxon>
        <taxon>Neognathae</taxon>
        <taxon>Neoaves</taxon>
        <taxon>Telluraves</taxon>
        <taxon>Coraciimorphae</taxon>
        <taxon>Trogoniformes</taxon>
        <taxon>Trogonidae</taxon>
        <taxon>Trogon</taxon>
    </lineage>
</organism>
<proteinExistence type="inferred from homology"/>
<dbReference type="GO" id="GO:0005385">
    <property type="term" value="F:zinc ion transmembrane transporter activity"/>
    <property type="evidence" value="ECO:0007669"/>
    <property type="project" value="TreeGrafter"/>
</dbReference>
<comment type="subcellular location">
    <subcellularLocation>
        <location evidence="1">Membrane</location>
        <topology evidence="1">Multi-pass membrane protein</topology>
    </subcellularLocation>
</comment>
<dbReference type="InterPro" id="IPR003689">
    <property type="entry name" value="ZIP"/>
</dbReference>
<dbReference type="GO" id="GO:0071578">
    <property type="term" value="P:zinc ion import across plasma membrane"/>
    <property type="evidence" value="ECO:0007669"/>
    <property type="project" value="TreeGrafter"/>
</dbReference>
<comment type="similarity">
    <text evidence="2">Belongs to the ZIP transporter (TC 2.A.5) family.</text>
</comment>
<feature type="transmembrane region" description="Helical" evidence="6">
    <location>
        <begin position="42"/>
        <end position="60"/>
    </location>
</feature>
<evidence type="ECO:0000256" key="1">
    <source>
        <dbReference type="ARBA" id="ARBA00004141"/>
    </source>
</evidence>
<dbReference type="Pfam" id="PF02535">
    <property type="entry name" value="Zip"/>
    <property type="match status" value="1"/>
</dbReference>
<keyword evidence="7" id="KW-0732">Signal</keyword>
<dbReference type="Proteomes" id="UP000550660">
    <property type="component" value="Unassembled WGS sequence"/>
</dbReference>
<sequence>LAVLLRAGTAPRAILLLNLLSALLSCLGAAAGAAVGQSWAHLTPWILMATAGIFLYVALADMLPEALRGAEGPGRGTWGHFVLQNLGFLTGSGVMVGIALAEGHLRAWLQP</sequence>
<name>A0A7L0EUP2_TROML</name>
<gene>
    <name evidence="8" type="primary">Slc39a10_1</name>
    <name evidence="8" type="ORF">TROMEL_R07379</name>
</gene>
<dbReference type="OrthoDB" id="200954at2759"/>
<evidence type="ECO:0000313" key="8">
    <source>
        <dbReference type="EMBL" id="NXJ86753.1"/>
    </source>
</evidence>